<dbReference type="Proteomes" id="UP000070589">
    <property type="component" value="Unassembled WGS sequence"/>
</dbReference>
<comment type="function">
    <text evidence="6">Component of a hydro-lyase that catalyzes the dehydration of mevalonate 5-phosphate (MVA5P) to form trans-anhydromevalonate 5-phosphate (tAHMP). Involved in the archaeal mevalonate (MVA) pathway, which provides fundamental precursors for isoprenoid biosynthesis, such as isopentenyl diphosphate (IPP) and dimethylallyl diphosphate (DMAPP).</text>
</comment>
<evidence type="ECO:0000259" key="12">
    <source>
        <dbReference type="Pfam" id="PF04412"/>
    </source>
</evidence>
<dbReference type="GO" id="GO:0016829">
    <property type="term" value="F:lyase activity"/>
    <property type="evidence" value="ECO:0007669"/>
    <property type="project" value="UniProtKB-KW"/>
</dbReference>
<evidence type="ECO:0000256" key="6">
    <source>
        <dbReference type="ARBA" id="ARBA00045299"/>
    </source>
</evidence>
<comment type="pathway">
    <text evidence="1">Isoprenoid biosynthesis; isopentenyl diphosphate biosynthesis via mevalonate pathway.</text>
</comment>
<dbReference type="PANTHER" id="PTHR36577:SF3">
    <property type="entry name" value="DUF521 DOMAIN PROTEIN (AFU_ORTHOLOGUE AFUA_6G00490)"/>
    <property type="match status" value="1"/>
</dbReference>
<name>A0A133U611_9EURY</name>
<comment type="subunit">
    <text evidence="8">Heterodimer composed of a large subunit (PMDh-L) and a small subunit (PMDh-S).</text>
</comment>
<dbReference type="EMBL" id="LHXL01000028">
    <property type="protein sequence ID" value="KXA89639.1"/>
    <property type="molecule type" value="Genomic_DNA"/>
</dbReference>
<evidence type="ECO:0000256" key="5">
    <source>
        <dbReference type="ARBA" id="ARBA00045120"/>
    </source>
</evidence>
<evidence type="ECO:0000256" key="10">
    <source>
        <dbReference type="ARBA" id="ARBA00047196"/>
    </source>
</evidence>
<dbReference type="EC" id="4.2.1.182" evidence="9"/>
<protein>
    <recommendedName>
        <fullName evidence="10">Phosphomevalonate dehydratase large subunit</fullName>
        <ecNumber evidence="9">4.2.1.182</ecNumber>
    </recommendedName>
</protein>
<evidence type="ECO:0000256" key="4">
    <source>
        <dbReference type="ARBA" id="ARBA00023239"/>
    </source>
</evidence>
<evidence type="ECO:0000313" key="13">
    <source>
        <dbReference type="EMBL" id="KXA89639.1"/>
    </source>
</evidence>
<evidence type="ECO:0000313" key="14">
    <source>
        <dbReference type="Proteomes" id="UP000070589"/>
    </source>
</evidence>
<evidence type="ECO:0000256" key="11">
    <source>
        <dbReference type="SAM" id="Coils"/>
    </source>
</evidence>
<evidence type="ECO:0000256" key="9">
    <source>
        <dbReference type="ARBA" id="ARBA00047176"/>
    </source>
</evidence>
<dbReference type="AlphaFoldDB" id="A0A133U611"/>
<keyword evidence="2" id="KW-0408">Iron</keyword>
<organism evidence="13 14">
    <name type="scientific">candidate division MSBL1 archaeon SCGC-AAA259D14</name>
    <dbReference type="NCBI Taxonomy" id="1698261"/>
    <lineage>
        <taxon>Archaea</taxon>
        <taxon>Methanobacteriati</taxon>
        <taxon>Methanobacteriota</taxon>
        <taxon>candidate division MSBL1</taxon>
    </lineage>
</organism>
<evidence type="ECO:0000256" key="7">
    <source>
        <dbReference type="ARBA" id="ARBA00046333"/>
    </source>
</evidence>
<dbReference type="Pfam" id="PF04412">
    <property type="entry name" value="AcnX"/>
    <property type="match status" value="1"/>
</dbReference>
<proteinExistence type="inferred from homology"/>
<feature type="coiled-coil region" evidence="11">
    <location>
        <begin position="265"/>
        <end position="292"/>
    </location>
</feature>
<sequence>MFLEKKEEKMLEGEYGSGVELAMNALVKMGDAVGAERFIPIQSSHIGNAGLFNNFEGYVDIVERLVEKGAKTKVPTSENPYPYDSRTPIELAECKESSMLKETEPLTTYYRELEVIPTWTCTPYFNGNIPRYGHHISWEESSAVAYVNAVLGAKTNRESVLMDLLTAISGRTLYHGLHIDENRKGELLFSIDKKKLNSSDYPAIGYYIGKIIETEIPVIKGIPRDVSKGNLKNFGAAAASTGALAHYHIPKVTPEANSTNDAFGNEKPSEKIEIEEREIKETKEEMSYLREGEDIEMIALGCPHYSFEEVKKIAKLIEGRKIKENVKFWIFTHDGARSLAESLGYSEIIESAGGRLLAGCPHHILETPPYDEMPFMTDSGKMCYYTKSAYGGQKDCLKSGIEGKVARVKKW</sequence>
<dbReference type="PANTHER" id="PTHR36577">
    <property type="entry name" value="DUF521 DOMAIN PROTEIN (AFU_ORTHOLOGUE AFUA_6G00490)"/>
    <property type="match status" value="1"/>
</dbReference>
<gene>
    <name evidence="13" type="ORF">AKJ62_02675</name>
</gene>
<evidence type="ECO:0000256" key="2">
    <source>
        <dbReference type="ARBA" id="ARBA00023004"/>
    </source>
</evidence>
<comment type="similarity">
    <text evidence="7">Belongs to the AcnX type II large subunit family.</text>
</comment>
<accession>A0A133U611</accession>
<evidence type="ECO:0000256" key="8">
    <source>
        <dbReference type="ARBA" id="ARBA00046520"/>
    </source>
</evidence>
<reference evidence="13 14" key="1">
    <citation type="journal article" date="2016" name="Sci. Rep.">
        <title>Metabolic traits of an uncultured archaeal lineage -MSBL1- from brine pools of the Red Sea.</title>
        <authorList>
            <person name="Mwirichia R."/>
            <person name="Alam I."/>
            <person name="Rashid M."/>
            <person name="Vinu M."/>
            <person name="Ba-Alawi W."/>
            <person name="Anthony Kamau A."/>
            <person name="Kamanda Ngugi D."/>
            <person name="Goker M."/>
            <person name="Klenk H.P."/>
            <person name="Bajic V."/>
            <person name="Stingl U."/>
        </authorList>
    </citation>
    <scope>NUCLEOTIDE SEQUENCE [LARGE SCALE GENOMIC DNA]</scope>
    <source>
        <strain evidence="13">SCGC-AAA259D14</strain>
    </source>
</reference>
<keyword evidence="11" id="KW-0175">Coiled coil</keyword>
<feature type="domain" description="Phosphomevalonate dehydratase large subunit-like" evidence="12">
    <location>
        <begin position="1"/>
        <end position="391"/>
    </location>
</feature>
<keyword evidence="3" id="KW-0414">Isoprene biosynthesis</keyword>
<dbReference type="InterPro" id="IPR007506">
    <property type="entry name" value="PMDh-L-like_dom"/>
</dbReference>
<keyword evidence="4" id="KW-0456">Lyase</keyword>
<comment type="catalytic activity">
    <reaction evidence="5">
        <text>(R)-5-phosphomevalonate = (2E)-3-methyl-5-phosphooxypent-2-enoate + H2O</text>
        <dbReference type="Rhea" id="RHEA:78975"/>
        <dbReference type="ChEBI" id="CHEBI:15377"/>
        <dbReference type="ChEBI" id="CHEBI:58146"/>
        <dbReference type="ChEBI" id="CHEBI:229665"/>
        <dbReference type="EC" id="4.2.1.182"/>
    </reaction>
    <physiologicalReaction direction="left-to-right" evidence="5">
        <dbReference type="Rhea" id="RHEA:78976"/>
    </physiologicalReaction>
</comment>
<keyword evidence="14" id="KW-1185">Reference proteome</keyword>
<dbReference type="GO" id="GO:0008299">
    <property type="term" value="P:isoprenoid biosynthetic process"/>
    <property type="evidence" value="ECO:0007669"/>
    <property type="project" value="UniProtKB-KW"/>
</dbReference>
<evidence type="ECO:0000256" key="1">
    <source>
        <dbReference type="ARBA" id="ARBA00005092"/>
    </source>
</evidence>
<comment type="caution">
    <text evidence="13">The sequence shown here is derived from an EMBL/GenBank/DDBJ whole genome shotgun (WGS) entry which is preliminary data.</text>
</comment>
<evidence type="ECO:0000256" key="3">
    <source>
        <dbReference type="ARBA" id="ARBA00023229"/>
    </source>
</evidence>